<feature type="domain" description="ABC3 transporter permease C-terminal" evidence="8">
    <location>
        <begin position="270"/>
        <end position="402"/>
    </location>
</feature>
<protein>
    <submittedName>
        <fullName evidence="10">ABC transporter permease</fullName>
    </submittedName>
</protein>
<sequence>MNYLSLAWKNLWRNRRRTLITLAAMSLSLMLVQAFHNLSAGVYRQMVNSGVRAGSGHIAVYRGDYVRSRDEKLSFAEAGLAGRLAAIPEVEGVLPRVYLPGLAQSSRESRGILLTGVDPAAELSVNPFLKQLAAEDMLPSTEGREAILGARLVKELKIARGNKFVVTVQKRGGELQSELLRVHGVVKTGIKEIDGGLVMVGRERAAAMGGIPGQVHEIAVILDDPEADRRVFPRVEALIADQPELRALPWEEAMLNLANAIKLDYASQKFIFVIILLIVTIGVVNTLLMSVMERMREFGVILAIGASPLRLAGMIMAEATLLGVLSMIFGTLLGSLATWYLVRYGIDLRALISENLEYGGVVFDPILRAIWDVPWMLRIAWYVAGLCLAASLYPALKAARLAPVEAMRHV</sequence>
<proteinExistence type="inferred from homology"/>
<organism evidence="10 11">
    <name type="scientific">Desulfuromonas versatilis</name>
    <dbReference type="NCBI Taxonomy" id="2802975"/>
    <lineage>
        <taxon>Bacteria</taxon>
        <taxon>Pseudomonadati</taxon>
        <taxon>Thermodesulfobacteriota</taxon>
        <taxon>Desulfuromonadia</taxon>
        <taxon>Desulfuromonadales</taxon>
        <taxon>Desulfuromonadaceae</taxon>
        <taxon>Desulfuromonas</taxon>
    </lineage>
</organism>
<evidence type="ECO:0000256" key="5">
    <source>
        <dbReference type="ARBA" id="ARBA00022989"/>
    </source>
</evidence>
<feature type="transmembrane region" description="Helical" evidence="7">
    <location>
        <begin position="323"/>
        <end position="342"/>
    </location>
</feature>
<gene>
    <name evidence="10" type="ORF">DESUT3_29450</name>
</gene>
<dbReference type="InterPro" id="IPR025857">
    <property type="entry name" value="MacB_PCD"/>
</dbReference>
<evidence type="ECO:0000313" key="11">
    <source>
        <dbReference type="Proteomes" id="UP001319827"/>
    </source>
</evidence>
<evidence type="ECO:0000313" key="10">
    <source>
        <dbReference type="EMBL" id="BCR05876.1"/>
    </source>
</evidence>
<keyword evidence="6 7" id="KW-0472">Membrane</keyword>
<dbReference type="InterPro" id="IPR051447">
    <property type="entry name" value="Lipoprotein-release_system"/>
</dbReference>
<dbReference type="PANTHER" id="PTHR30489">
    <property type="entry name" value="LIPOPROTEIN-RELEASING SYSTEM TRANSMEMBRANE PROTEIN LOLE"/>
    <property type="match status" value="1"/>
</dbReference>
<evidence type="ECO:0000259" key="8">
    <source>
        <dbReference type="Pfam" id="PF02687"/>
    </source>
</evidence>
<evidence type="ECO:0000256" key="3">
    <source>
        <dbReference type="ARBA" id="ARBA00022475"/>
    </source>
</evidence>
<accession>A0ABM8HV62</accession>
<evidence type="ECO:0000256" key="2">
    <source>
        <dbReference type="ARBA" id="ARBA00005236"/>
    </source>
</evidence>
<reference evidence="10 11" key="2">
    <citation type="journal article" date="2021" name="Int. J. Syst. Evol. Microbiol.">
        <title>Isolation and Polyphasic Characterization of Desulfuromonas versatilis sp. Nov., an Electrogenic Bacteria Capable of Versatile Metabolism Isolated from a Graphene Oxide-Reducing Enrichment Culture.</title>
        <authorList>
            <person name="Xie L."/>
            <person name="Yoshida N."/>
            <person name="Ishii S."/>
            <person name="Meng L."/>
        </authorList>
    </citation>
    <scope>NUCLEOTIDE SEQUENCE [LARGE SCALE GENOMIC DNA]</scope>
    <source>
        <strain evidence="10 11">NIT-T3</strain>
    </source>
</reference>
<dbReference type="PANTHER" id="PTHR30489:SF0">
    <property type="entry name" value="LIPOPROTEIN-RELEASING SYSTEM TRANSMEMBRANE PROTEIN LOLE"/>
    <property type="match status" value="1"/>
</dbReference>
<evidence type="ECO:0000256" key="1">
    <source>
        <dbReference type="ARBA" id="ARBA00004651"/>
    </source>
</evidence>
<feature type="domain" description="MacB-like periplasmic core" evidence="9">
    <location>
        <begin position="18"/>
        <end position="231"/>
    </location>
</feature>
<dbReference type="Proteomes" id="UP001319827">
    <property type="component" value="Chromosome"/>
</dbReference>
<evidence type="ECO:0000259" key="9">
    <source>
        <dbReference type="Pfam" id="PF12704"/>
    </source>
</evidence>
<name>A0ABM8HV62_9BACT</name>
<comment type="subcellular location">
    <subcellularLocation>
        <location evidence="1">Cell membrane</location>
        <topology evidence="1">Multi-pass membrane protein</topology>
    </subcellularLocation>
</comment>
<feature type="transmembrane region" description="Helical" evidence="7">
    <location>
        <begin position="270"/>
        <end position="291"/>
    </location>
</feature>
<keyword evidence="3" id="KW-1003">Cell membrane</keyword>
<evidence type="ECO:0000256" key="4">
    <source>
        <dbReference type="ARBA" id="ARBA00022692"/>
    </source>
</evidence>
<keyword evidence="11" id="KW-1185">Reference proteome</keyword>
<dbReference type="InterPro" id="IPR003838">
    <property type="entry name" value="ABC3_permease_C"/>
</dbReference>
<dbReference type="EMBL" id="AP024355">
    <property type="protein sequence ID" value="BCR05876.1"/>
    <property type="molecule type" value="Genomic_DNA"/>
</dbReference>
<feature type="transmembrane region" description="Helical" evidence="7">
    <location>
        <begin position="375"/>
        <end position="396"/>
    </location>
</feature>
<evidence type="ECO:0000256" key="7">
    <source>
        <dbReference type="SAM" id="Phobius"/>
    </source>
</evidence>
<comment type="similarity">
    <text evidence="2">Belongs to the ABC-4 integral membrane protein family. LolC/E subfamily.</text>
</comment>
<dbReference type="Pfam" id="PF02687">
    <property type="entry name" value="FtsX"/>
    <property type="match status" value="1"/>
</dbReference>
<reference evidence="10 11" key="1">
    <citation type="journal article" date="2016" name="C (Basel)">
        <title>Selective Growth of and Electricity Production by Marine Exoelectrogenic Bacteria in Self-Aggregated Hydrogel of Microbially Reduced Graphene Oxide.</title>
        <authorList>
            <person name="Yoshida N."/>
            <person name="Goto Y."/>
            <person name="Miyata Y."/>
        </authorList>
    </citation>
    <scope>NUCLEOTIDE SEQUENCE [LARGE SCALE GENOMIC DNA]</scope>
    <source>
        <strain evidence="10 11">NIT-T3</strain>
    </source>
</reference>
<keyword evidence="4 7" id="KW-0812">Transmembrane</keyword>
<dbReference type="RefSeq" id="WP_221249271.1">
    <property type="nucleotide sequence ID" value="NZ_AP024355.1"/>
</dbReference>
<evidence type="ECO:0000256" key="6">
    <source>
        <dbReference type="ARBA" id="ARBA00023136"/>
    </source>
</evidence>
<keyword evidence="5 7" id="KW-1133">Transmembrane helix</keyword>
<dbReference type="Pfam" id="PF12704">
    <property type="entry name" value="MacB_PCD"/>
    <property type="match status" value="1"/>
</dbReference>